<sequence>MHRNTAEGRIYDKSSGDNKCTTIGADCRDAGVGCRTTGRGGRGWDRRQRPLYSDRVVAALPDGCIIIAVIQIAKNHGLIAGKHNGCTETPLRAGSTTKAVEITNVQPSEPTVGTPESAVGLPEEAVEAGTGDNGRCTVQRWLHEATAVLRCAAGVEKRDEDEESTRFGYWPSRGGEIYIWEEREQKASPIINQSYMTSMVSRPLFYTFSFLSFSCLCSCKQLQEMASQFNLESVREFLTREEDSIVFSLIERAKYPSNLPAYDPSYSTGGAFRNYSLLDLFARETEAVQARAGRYRNPEEIPFFPKVLVLPLVPAVHSQVLHPASASVNASNAIWKMYFNRLLPQFTAKGDDGRYALAAAADLVCLQALSRRINYGRFVAEAKFRDAPKDYTSAIRAEDRDALMRLLTSAAQEETVKSRVEKKAKVFGQDVIVNNISKNESSRPKYKVDPDVVVHLYGDWVIPLTKLVEVEYLLHRLD</sequence>
<dbReference type="GO" id="GO:0009073">
    <property type="term" value="P:aromatic amino acid family biosynthetic process"/>
    <property type="evidence" value="ECO:0007669"/>
    <property type="project" value="UniProtKB-KW"/>
</dbReference>
<dbReference type="NCBIfam" id="TIGR01802">
    <property type="entry name" value="CM_pl-yst"/>
    <property type="match status" value="1"/>
</dbReference>
<comment type="pathway">
    <text evidence="2">Metabolic intermediate biosynthesis; prephenate biosynthesis; prephenate from chorismate: step 1/1.</text>
</comment>
<dbReference type="InterPro" id="IPR002701">
    <property type="entry name" value="CM_II_prokaryot"/>
</dbReference>
<dbReference type="GO" id="GO:0008652">
    <property type="term" value="P:amino acid biosynthetic process"/>
    <property type="evidence" value="ECO:0007669"/>
    <property type="project" value="UniProtKB-KW"/>
</dbReference>
<dbReference type="Pfam" id="PF01817">
    <property type="entry name" value="CM_2"/>
    <property type="match status" value="1"/>
</dbReference>
<accession>A0A8J5GZ48</accession>
<evidence type="ECO:0000256" key="4">
    <source>
        <dbReference type="ARBA" id="ARBA00022605"/>
    </source>
</evidence>
<evidence type="ECO:0000256" key="1">
    <source>
        <dbReference type="ARBA" id="ARBA00000824"/>
    </source>
</evidence>
<evidence type="ECO:0000256" key="3">
    <source>
        <dbReference type="ARBA" id="ARBA00012404"/>
    </source>
</evidence>
<keyword evidence="6" id="KW-0413">Isomerase</keyword>
<evidence type="ECO:0000313" key="8">
    <source>
        <dbReference type="EMBL" id="KAG6516147.1"/>
    </source>
</evidence>
<dbReference type="EMBL" id="JACMSC010000007">
    <property type="protein sequence ID" value="KAG6516147.1"/>
    <property type="molecule type" value="Genomic_DNA"/>
</dbReference>
<dbReference type="InterPro" id="IPR037039">
    <property type="entry name" value="CM_AroQ_sf_eucaryotic"/>
</dbReference>
<evidence type="ECO:0000259" key="7">
    <source>
        <dbReference type="Pfam" id="PF01817"/>
    </source>
</evidence>
<reference evidence="8 9" key="1">
    <citation type="submission" date="2020-08" db="EMBL/GenBank/DDBJ databases">
        <title>Plant Genome Project.</title>
        <authorList>
            <person name="Zhang R.-G."/>
        </authorList>
    </citation>
    <scope>NUCLEOTIDE SEQUENCE [LARGE SCALE GENOMIC DNA]</scope>
    <source>
        <tissue evidence="8">Rhizome</tissue>
    </source>
</reference>
<keyword evidence="5" id="KW-0057">Aromatic amino acid biosynthesis</keyword>
<dbReference type="InterPro" id="IPR008238">
    <property type="entry name" value="Chorismate_mutase_AroQ_euk"/>
</dbReference>
<dbReference type="UniPathway" id="UPA00120">
    <property type="reaction ID" value="UER00203"/>
</dbReference>
<organism evidence="8 9">
    <name type="scientific">Zingiber officinale</name>
    <name type="common">Ginger</name>
    <name type="synonym">Amomum zingiber</name>
    <dbReference type="NCBI Taxonomy" id="94328"/>
    <lineage>
        <taxon>Eukaryota</taxon>
        <taxon>Viridiplantae</taxon>
        <taxon>Streptophyta</taxon>
        <taxon>Embryophyta</taxon>
        <taxon>Tracheophyta</taxon>
        <taxon>Spermatophyta</taxon>
        <taxon>Magnoliopsida</taxon>
        <taxon>Liliopsida</taxon>
        <taxon>Zingiberales</taxon>
        <taxon>Zingiberaceae</taxon>
        <taxon>Zingiber</taxon>
    </lineage>
</organism>
<dbReference type="PROSITE" id="PS51169">
    <property type="entry name" value="CHORISMATE_MUT_3"/>
    <property type="match status" value="1"/>
</dbReference>
<dbReference type="Gene3D" id="1.10.590.10">
    <property type="entry name" value="Chorismate mutase, AroQ class superfamily, eukaryotic"/>
    <property type="match status" value="1"/>
</dbReference>
<dbReference type="EC" id="5.4.99.5" evidence="3"/>
<evidence type="ECO:0000256" key="5">
    <source>
        <dbReference type="ARBA" id="ARBA00023141"/>
    </source>
</evidence>
<dbReference type="GO" id="GO:0046417">
    <property type="term" value="P:chorismate metabolic process"/>
    <property type="evidence" value="ECO:0007669"/>
    <property type="project" value="InterPro"/>
</dbReference>
<evidence type="ECO:0000313" key="9">
    <source>
        <dbReference type="Proteomes" id="UP000734854"/>
    </source>
</evidence>
<dbReference type="PANTHER" id="PTHR21145">
    <property type="entry name" value="CHORISMATE MUTASE"/>
    <property type="match status" value="1"/>
</dbReference>
<gene>
    <name evidence="8" type="ORF">ZIOFF_026596</name>
</gene>
<evidence type="ECO:0000256" key="2">
    <source>
        <dbReference type="ARBA" id="ARBA00004817"/>
    </source>
</evidence>
<feature type="domain" description="Chorismate mutase" evidence="7">
    <location>
        <begin position="360"/>
        <end position="469"/>
    </location>
</feature>
<keyword evidence="9" id="KW-1185">Reference proteome</keyword>
<dbReference type="PANTHER" id="PTHR21145:SF10">
    <property type="entry name" value="CHORISMATE MUTASE"/>
    <property type="match status" value="1"/>
</dbReference>
<keyword evidence="4" id="KW-0028">Amino-acid biosynthesis</keyword>
<dbReference type="GO" id="GO:0004106">
    <property type="term" value="F:chorismate mutase activity"/>
    <property type="evidence" value="ECO:0007669"/>
    <property type="project" value="UniProtKB-EC"/>
</dbReference>
<comment type="caution">
    <text evidence="8">The sequence shown here is derived from an EMBL/GenBank/DDBJ whole genome shotgun (WGS) entry which is preliminary data.</text>
</comment>
<proteinExistence type="predicted"/>
<dbReference type="AlphaFoldDB" id="A0A8J5GZ48"/>
<protein>
    <recommendedName>
        <fullName evidence="3">chorismate mutase</fullName>
        <ecNumber evidence="3">5.4.99.5</ecNumber>
    </recommendedName>
</protein>
<comment type="catalytic activity">
    <reaction evidence="1">
        <text>chorismate = prephenate</text>
        <dbReference type="Rhea" id="RHEA:13897"/>
        <dbReference type="ChEBI" id="CHEBI:29748"/>
        <dbReference type="ChEBI" id="CHEBI:29934"/>
        <dbReference type="EC" id="5.4.99.5"/>
    </reaction>
</comment>
<evidence type="ECO:0000256" key="6">
    <source>
        <dbReference type="ARBA" id="ARBA00023235"/>
    </source>
</evidence>
<dbReference type="SUPFAM" id="SSF48600">
    <property type="entry name" value="Chorismate mutase II"/>
    <property type="match status" value="1"/>
</dbReference>
<dbReference type="GO" id="GO:0005737">
    <property type="term" value="C:cytoplasm"/>
    <property type="evidence" value="ECO:0007669"/>
    <property type="project" value="TreeGrafter"/>
</dbReference>
<name>A0A8J5GZ48_ZINOF</name>
<dbReference type="InterPro" id="IPR036263">
    <property type="entry name" value="Chorismate_II_sf"/>
</dbReference>
<dbReference type="Proteomes" id="UP000734854">
    <property type="component" value="Unassembled WGS sequence"/>
</dbReference>